<comment type="caution">
    <text evidence="3">The sequence shown here is derived from an EMBL/GenBank/DDBJ whole genome shotgun (WGS) entry which is preliminary data.</text>
</comment>
<feature type="transmembrane region" description="Helical" evidence="1">
    <location>
        <begin position="47"/>
        <end position="69"/>
    </location>
</feature>
<organism evidence="3 4">
    <name type="scientific">Candidatus Rickettsiella isopodorum</name>
    <dbReference type="NCBI Taxonomy" id="1225476"/>
    <lineage>
        <taxon>Bacteria</taxon>
        <taxon>Pseudomonadati</taxon>
        <taxon>Pseudomonadota</taxon>
        <taxon>Gammaproteobacteria</taxon>
        <taxon>Legionellales</taxon>
        <taxon>Coxiellaceae</taxon>
        <taxon>Rickettsiella</taxon>
    </lineage>
</organism>
<keyword evidence="1" id="KW-0812">Transmembrane</keyword>
<dbReference type="Pfam" id="PF03703">
    <property type="entry name" value="bPH_2"/>
    <property type="match status" value="1"/>
</dbReference>
<dbReference type="STRING" id="1225476.A1D18_01280"/>
<proteinExistence type="predicted"/>
<dbReference type="OrthoDB" id="3378680at2"/>
<keyword evidence="4" id="KW-1185">Reference proteome</keyword>
<gene>
    <name evidence="3" type="ORF">A1D18_01280</name>
</gene>
<dbReference type="InterPro" id="IPR005182">
    <property type="entry name" value="YdbS-like_PH"/>
</dbReference>
<evidence type="ECO:0000313" key="4">
    <source>
        <dbReference type="Proteomes" id="UP000183924"/>
    </source>
</evidence>
<name>A0A1J8NKX6_9COXI</name>
<reference evidence="3 4" key="1">
    <citation type="submission" date="2016-03" db="EMBL/GenBank/DDBJ databases">
        <title>Comparative genomics of Rickettsiella.</title>
        <authorList>
            <person name="Chandler C."/>
            <person name="Wang Y."/>
        </authorList>
    </citation>
    <scope>NUCLEOTIDE SEQUENCE [LARGE SCALE GENOMIC DNA]</scope>
    <source>
        <strain evidence="3 4">RCFS May 2013</strain>
    </source>
</reference>
<evidence type="ECO:0000256" key="1">
    <source>
        <dbReference type="SAM" id="Phobius"/>
    </source>
</evidence>
<evidence type="ECO:0000259" key="2">
    <source>
        <dbReference type="Pfam" id="PF03703"/>
    </source>
</evidence>
<protein>
    <recommendedName>
        <fullName evidence="2">YdbS-like PH domain-containing protein</fullName>
    </recommendedName>
</protein>
<dbReference type="EMBL" id="LUKY01000029">
    <property type="protein sequence ID" value="OIZ95792.1"/>
    <property type="molecule type" value="Genomic_DNA"/>
</dbReference>
<dbReference type="PANTHER" id="PTHR37938">
    <property type="entry name" value="BLL0215 PROTEIN"/>
    <property type="match status" value="1"/>
</dbReference>
<keyword evidence="1" id="KW-0472">Membrane</keyword>
<feature type="domain" description="YdbS-like PH" evidence="2">
    <location>
        <begin position="68"/>
        <end position="133"/>
    </location>
</feature>
<dbReference type="AlphaFoldDB" id="A0A1J8NKX6"/>
<feature type="transmembrane region" description="Helical" evidence="1">
    <location>
        <begin position="21"/>
        <end position="41"/>
    </location>
</feature>
<dbReference type="RefSeq" id="WP_071662013.1">
    <property type="nucleotide sequence ID" value="NZ_LUKY01000029.1"/>
</dbReference>
<sequence>MNYINKTLLPDEKVIYCSHPHWIIIFRSLMGLILIAGFLMIGGWLTLLLISLFSLLGLATCLSGLIVYYSSEFGITDKRVIMKSGLITRYAYENSLDRIEGIEISQSIMGRIFDYGSIRIRGVSGTNELFSAVCHPFRFRYKVLDEIERQKKTK</sequence>
<evidence type="ECO:0000313" key="3">
    <source>
        <dbReference type="EMBL" id="OIZ95792.1"/>
    </source>
</evidence>
<accession>A0A1J8NKX6</accession>
<keyword evidence="1" id="KW-1133">Transmembrane helix</keyword>
<dbReference type="PANTHER" id="PTHR37938:SF1">
    <property type="entry name" value="BLL0215 PROTEIN"/>
    <property type="match status" value="1"/>
</dbReference>
<dbReference type="Proteomes" id="UP000183924">
    <property type="component" value="Unassembled WGS sequence"/>
</dbReference>